<keyword evidence="12" id="KW-1185">Reference proteome</keyword>
<dbReference type="GO" id="GO:0005737">
    <property type="term" value="C:cytoplasm"/>
    <property type="evidence" value="ECO:0007669"/>
    <property type="project" value="TreeGrafter"/>
</dbReference>
<keyword evidence="3" id="KW-0285">Flavoprotein</keyword>
<dbReference type="PIRSF" id="PIRSF000189">
    <property type="entry name" value="D-aa_oxidase"/>
    <property type="match status" value="1"/>
</dbReference>
<keyword evidence="5 11" id="KW-0560">Oxidoreductase</keyword>
<feature type="binding site" evidence="9">
    <location>
        <position position="261"/>
    </location>
    <ligand>
        <name>D-dopa</name>
        <dbReference type="ChEBI" id="CHEBI:149689"/>
    </ligand>
</feature>
<dbReference type="RefSeq" id="WP_184796265.1">
    <property type="nucleotide sequence ID" value="NZ_JACHMY010000001.1"/>
</dbReference>
<feature type="binding site" evidence="9">
    <location>
        <begin position="286"/>
        <end position="291"/>
    </location>
    <ligand>
        <name>FAD</name>
        <dbReference type="ChEBI" id="CHEBI:57692"/>
    </ligand>
</feature>
<dbReference type="Gene3D" id="3.30.9.10">
    <property type="entry name" value="D-Amino Acid Oxidase, subunit A, domain 2"/>
    <property type="match status" value="1"/>
</dbReference>
<comment type="cofactor">
    <cofactor evidence="1 9">
        <name>FAD</name>
        <dbReference type="ChEBI" id="CHEBI:57692"/>
    </cofactor>
</comment>
<dbReference type="GO" id="GO:0019478">
    <property type="term" value="P:D-amino acid catabolic process"/>
    <property type="evidence" value="ECO:0007669"/>
    <property type="project" value="TreeGrafter"/>
</dbReference>
<dbReference type="PRINTS" id="PR00420">
    <property type="entry name" value="RNGMNOXGNASE"/>
</dbReference>
<dbReference type="PANTHER" id="PTHR11530:SF11">
    <property type="entry name" value="D-ASPARTATE OXIDASE"/>
    <property type="match status" value="1"/>
</dbReference>
<dbReference type="SUPFAM" id="SSF51971">
    <property type="entry name" value="Nucleotide-binding domain"/>
    <property type="match status" value="1"/>
</dbReference>
<protein>
    <recommendedName>
        <fullName evidence="7">D-amino-acid oxidase</fullName>
        <ecNumber evidence="6">1.4.3.3</ecNumber>
    </recommendedName>
</protein>
<sequence length="307" mass="32809">MRVIVVGAGVIGLSSAVRLAEAGYDVGVFARDLPLETTSAVAAAIWYPFLSAPAERVAGWARTTYGELVELARNEPSVQLRRGQEYLTQSTPVPGWADVLTDFERVGVPPKGFKDGWSFTTPVVEMPLYLQYLVKRLEAAGGSLTRAALSALPNTADVVVNCAGLGSRLTAGDPTVTPVRGQVLTVEQFGLTEWLLADESPTDLTYVVPRSKDIVIGGTSQPDSWDLAVRPDTAEAILDRAAVHIPQLKQAKIIKHRVGLRPARPAVRCESVRVGDQTVVHCYGHGGSGVTLSWGCADEVLALVKNA</sequence>
<comment type="catalytic activity">
    <reaction evidence="8">
        <text>a D-alpha-amino acid + O2 + H2O = a 2-oxocarboxylate + H2O2 + NH4(+)</text>
        <dbReference type="Rhea" id="RHEA:21816"/>
        <dbReference type="ChEBI" id="CHEBI:15377"/>
        <dbReference type="ChEBI" id="CHEBI:15379"/>
        <dbReference type="ChEBI" id="CHEBI:16240"/>
        <dbReference type="ChEBI" id="CHEBI:28938"/>
        <dbReference type="ChEBI" id="CHEBI:35179"/>
        <dbReference type="ChEBI" id="CHEBI:59871"/>
        <dbReference type="EC" id="1.4.3.3"/>
    </reaction>
    <physiologicalReaction direction="left-to-right" evidence="8">
        <dbReference type="Rhea" id="RHEA:21817"/>
    </physiologicalReaction>
</comment>
<evidence type="ECO:0000256" key="8">
    <source>
        <dbReference type="ARBA" id="ARBA00049547"/>
    </source>
</evidence>
<feature type="domain" description="FAD dependent oxidoreductase" evidence="10">
    <location>
        <begin position="2"/>
        <end position="300"/>
    </location>
</feature>
<dbReference type="EMBL" id="JACHMY010000001">
    <property type="protein sequence ID" value="MBB5836787.1"/>
    <property type="molecule type" value="Genomic_DNA"/>
</dbReference>
<feature type="binding site" evidence="9">
    <location>
        <position position="206"/>
    </location>
    <ligand>
        <name>D-dopa</name>
        <dbReference type="ChEBI" id="CHEBI:149689"/>
    </ligand>
</feature>
<dbReference type="Proteomes" id="UP000549971">
    <property type="component" value="Unassembled WGS sequence"/>
</dbReference>
<dbReference type="AlphaFoldDB" id="A0A7W9J808"/>
<evidence type="ECO:0000256" key="9">
    <source>
        <dbReference type="PIRSR" id="PIRSR000189-1"/>
    </source>
</evidence>
<dbReference type="PANTHER" id="PTHR11530">
    <property type="entry name" value="D-AMINO ACID OXIDASE"/>
    <property type="match status" value="1"/>
</dbReference>
<name>A0A7W9J808_9ACTN</name>
<dbReference type="InterPro" id="IPR006076">
    <property type="entry name" value="FAD-dep_OxRdtase"/>
</dbReference>
<evidence type="ECO:0000313" key="12">
    <source>
        <dbReference type="Proteomes" id="UP000549971"/>
    </source>
</evidence>
<evidence type="ECO:0000256" key="2">
    <source>
        <dbReference type="ARBA" id="ARBA00006730"/>
    </source>
</evidence>
<dbReference type="EC" id="1.4.3.3" evidence="6"/>
<dbReference type="GO" id="GO:0003884">
    <property type="term" value="F:D-amino-acid oxidase activity"/>
    <property type="evidence" value="ECO:0007669"/>
    <property type="project" value="UniProtKB-EC"/>
</dbReference>
<feature type="binding site" evidence="9">
    <location>
        <begin position="38"/>
        <end position="39"/>
    </location>
    <ligand>
        <name>FAD</name>
        <dbReference type="ChEBI" id="CHEBI:57692"/>
    </ligand>
</feature>
<accession>A0A7W9J808</accession>
<keyword evidence="4 9" id="KW-0274">FAD</keyword>
<evidence type="ECO:0000313" key="11">
    <source>
        <dbReference type="EMBL" id="MBB5836787.1"/>
    </source>
</evidence>
<comment type="caution">
    <text evidence="11">The sequence shown here is derived from an EMBL/GenBank/DDBJ whole genome shotgun (WGS) entry which is preliminary data.</text>
</comment>
<proteinExistence type="inferred from homology"/>
<organism evidence="11 12">
    <name type="scientific">Kribbella italica</name>
    <dbReference type="NCBI Taxonomy" id="1540520"/>
    <lineage>
        <taxon>Bacteria</taxon>
        <taxon>Bacillati</taxon>
        <taxon>Actinomycetota</taxon>
        <taxon>Actinomycetes</taxon>
        <taxon>Propionibacteriales</taxon>
        <taxon>Kribbellaceae</taxon>
        <taxon>Kribbella</taxon>
    </lineage>
</organism>
<dbReference type="Pfam" id="PF01266">
    <property type="entry name" value="DAO"/>
    <property type="match status" value="1"/>
</dbReference>
<evidence type="ECO:0000256" key="3">
    <source>
        <dbReference type="ARBA" id="ARBA00022630"/>
    </source>
</evidence>
<evidence type="ECO:0000256" key="7">
    <source>
        <dbReference type="ARBA" id="ARBA00039751"/>
    </source>
</evidence>
<dbReference type="GO" id="GO:0071949">
    <property type="term" value="F:FAD binding"/>
    <property type="evidence" value="ECO:0007669"/>
    <property type="project" value="InterPro"/>
</dbReference>
<evidence type="ECO:0000256" key="6">
    <source>
        <dbReference type="ARBA" id="ARBA00039101"/>
    </source>
</evidence>
<gene>
    <name evidence="11" type="ORF">HDA39_003521</name>
</gene>
<evidence type="ECO:0000256" key="1">
    <source>
        <dbReference type="ARBA" id="ARBA00001974"/>
    </source>
</evidence>
<dbReference type="Gene3D" id="3.40.50.720">
    <property type="entry name" value="NAD(P)-binding Rossmann-like Domain"/>
    <property type="match status" value="1"/>
</dbReference>
<evidence type="ECO:0000256" key="5">
    <source>
        <dbReference type="ARBA" id="ARBA00023002"/>
    </source>
</evidence>
<reference evidence="11 12" key="1">
    <citation type="submission" date="2020-08" db="EMBL/GenBank/DDBJ databases">
        <title>Sequencing the genomes of 1000 actinobacteria strains.</title>
        <authorList>
            <person name="Klenk H.-P."/>
        </authorList>
    </citation>
    <scope>NUCLEOTIDE SEQUENCE [LARGE SCALE GENOMIC DNA]</scope>
    <source>
        <strain evidence="11 12">DSM 28967</strain>
    </source>
</reference>
<dbReference type="SUPFAM" id="SSF54373">
    <property type="entry name" value="FAD-linked reductases, C-terminal domain"/>
    <property type="match status" value="1"/>
</dbReference>
<evidence type="ECO:0000256" key="4">
    <source>
        <dbReference type="ARBA" id="ARBA00022827"/>
    </source>
</evidence>
<evidence type="ECO:0000259" key="10">
    <source>
        <dbReference type="Pfam" id="PF01266"/>
    </source>
</evidence>
<feature type="binding site" evidence="9">
    <location>
        <position position="287"/>
    </location>
    <ligand>
        <name>D-dopa</name>
        <dbReference type="ChEBI" id="CHEBI:149689"/>
    </ligand>
</feature>
<dbReference type="InterPro" id="IPR023209">
    <property type="entry name" value="DAO"/>
</dbReference>
<comment type="similarity">
    <text evidence="2">Belongs to the DAMOX/DASOX family.</text>
</comment>